<dbReference type="Gene3D" id="1.10.238.10">
    <property type="entry name" value="EF-hand"/>
    <property type="match status" value="2"/>
</dbReference>
<evidence type="ECO:0000256" key="1">
    <source>
        <dbReference type="ARBA" id="ARBA00007828"/>
    </source>
</evidence>
<evidence type="ECO:0000256" key="3">
    <source>
        <dbReference type="ARBA" id="ARBA00022837"/>
    </source>
</evidence>
<dbReference type="PROSITE" id="PS00018">
    <property type="entry name" value="EF_HAND_1"/>
    <property type="match status" value="1"/>
</dbReference>
<dbReference type="GO" id="GO:0016460">
    <property type="term" value="C:myosin II complex"/>
    <property type="evidence" value="ECO:0007669"/>
    <property type="project" value="TreeGrafter"/>
</dbReference>
<dbReference type="SMART" id="SM00054">
    <property type="entry name" value="EFh"/>
    <property type="match status" value="3"/>
</dbReference>
<dbReference type="GO" id="GO:0008218">
    <property type="term" value="P:bioluminescence"/>
    <property type="evidence" value="ECO:0007669"/>
    <property type="project" value="UniProtKB-KW"/>
</dbReference>
<dbReference type="GO" id="GO:0005509">
    <property type="term" value="F:calcium ion binding"/>
    <property type="evidence" value="ECO:0007669"/>
    <property type="project" value="InterPro"/>
</dbReference>
<dbReference type="PANTHER" id="PTHR23048:SF49">
    <property type="entry name" value="FI08416P-RELATED"/>
    <property type="match status" value="1"/>
</dbReference>
<dbReference type="RefSeq" id="XP_066929044.1">
    <property type="nucleotide sequence ID" value="XM_067072943.1"/>
</dbReference>
<keyword evidence="5" id="KW-0599">Photoprotein</keyword>
<dbReference type="EnsemblMetazoa" id="CLYHEMT021549.1">
    <property type="protein sequence ID" value="CLYHEMP021549.1"/>
    <property type="gene ID" value="CLYHEMG021549"/>
</dbReference>
<dbReference type="InterPro" id="IPR002048">
    <property type="entry name" value="EF_hand_dom"/>
</dbReference>
<evidence type="ECO:0000259" key="6">
    <source>
        <dbReference type="PROSITE" id="PS50222"/>
    </source>
</evidence>
<feature type="domain" description="EF-hand" evidence="6">
    <location>
        <begin position="79"/>
        <end position="114"/>
    </location>
</feature>
<reference evidence="7" key="1">
    <citation type="submission" date="2021-01" db="UniProtKB">
        <authorList>
            <consortium name="EnsemblMetazoa"/>
        </authorList>
    </citation>
    <scope>IDENTIFICATION</scope>
</reference>
<protein>
    <recommendedName>
        <fullName evidence="6">EF-hand domain-containing protein</fullName>
    </recommendedName>
</protein>
<dbReference type="InterPro" id="IPR050230">
    <property type="entry name" value="CALM/Myosin/TropC-like"/>
</dbReference>
<dbReference type="InterPro" id="IPR018247">
    <property type="entry name" value="EF_Hand_1_Ca_BS"/>
</dbReference>
<feature type="domain" description="EF-hand" evidence="6">
    <location>
        <begin position="40"/>
        <end position="75"/>
    </location>
</feature>
<name>A0A7M5XDQ8_9CNID</name>
<evidence type="ECO:0000256" key="4">
    <source>
        <dbReference type="ARBA" id="ARBA00023223"/>
    </source>
</evidence>
<evidence type="ECO:0000313" key="7">
    <source>
        <dbReference type="EnsemblMetazoa" id="CLYHEMP021549.1"/>
    </source>
</evidence>
<keyword evidence="8" id="KW-1185">Reference proteome</keyword>
<feature type="domain" description="EF-hand" evidence="6">
    <location>
        <begin position="4"/>
        <end position="39"/>
    </location>
</feature>
<dbReference type="GeneID" id="136816602"/>
<dbReference type="FunFam" id="1.10.238.10:FF:000178">
    <property type="entry name" value="Calmodulin-2 A"/>
    <property type="match status" value="1"/>
</dbReference>
<dbReference type="PANTHER" id="PTHR23048">
    <property type="entry name" value="MYOSIN LIGHT CHAIN 1, 3"/>
    <property type="match status" value="1"/>
</dbReference>
<dbReference type="AlphaFoldDB" id="A0A7M5XDQ8"/>
<dbReference type="OrthoDB" id="26525at2759"/>
<comment type="similarity">
    <text evidence="1">Belongs to the aequorin family.</text>
</comment>
<sequence length="146" mass="16298">MSYEDMEEYRDTFSLFDKQGDGKIECGDIGDILRALGCNPTQAEVKKIVADIDSSGQKRITFEEFIPIFHTMSKKKSSCGFEAFSEGFRIFDRDNNGMVSVAEVRHLLTSLGEKLNSSDVDALVQGLEDSSGMINYEEFVRGVMNA</sequence>
<dbReference type="SUPFAM" id="SSF47473">
    <property type="entry name" value="EF-hand"/>
    <property type="match status" value="1"/>
</dbReference>
<keyword evidence="2" id="KW-0677">Repeat</keyword>
<dbReference type="PROSITE" id="PS50222">
    <property type="entry name" value="EF_HAND_2"/>
    <property type="match status" value="3"/>
</dbReference>
<keyword evidence="4" id="KW-0455">Luminescence</keyword>
<evidence type="ECO:0000256" key="2">
    <source>
        <dbReference type="ARBA" id="ARBA00022737"/>
    </source>
</evidence>
<dbReference type="InterPro" id="IPR011992">
    <property type="entry name" value="EF-hand-dom_pair"/>
</dbReference>
<accession>A0A7M5XDQ8</accession>
<organism evidence="7 8">
    <name type="scientific">Clytia hemisphaerica</name>
    <dbReference type="NCBI Taxonomy" id="252671"/>
    <lineage>
        <taxon>Eukaryota</taxon>
        <taxon>Metazoa</taxon>
        <taxon>Cnidaria</taxon>
        <taxon>Hydrozoa</taxon>
        <taxon>Hydroidolina</taxon>
        <taxon>Leptothecata</taxon>
        <taxon>Obeliida</taxon>
        <taxon>Clytiidae</taxon>
        <taxon>Clytia</taxon>
    </lineage>
</organism>
<evidence type="ECO:0000256" key="5">
    <source>
        <dbReference type="ARBA" id="ARBA00023262"/>
    </source>
</evidence>
<proteinExistence type="inferred from homology"/>
<keyword evidence="3" id="KW-0106">Calcium</keyword>
<dbReference type="Pfam" id="PF13499">
    <property type="entry name" value="EF-hand_7"/>
    <property type="match status" value="2"/>
</dbReference>
<dbReference type="Proteomes" id="UP000594262">
    <property type="component" value="Unplaced"/>
</dbReference>
<evidence type="ECO:0000313" key="8">
    <source>
        <dbReference type="Proteomes" id="UP000594262"/>
    </source>
</evidence>